<evidence type="ECO:0000313" key="5">
    <source>
        <dbReference type="EMBL" id="QIV66978.1"/>
    </source>
</evidence>
<dbReference type="EMBL" id="MN593216">
    <property type="protein sequence ID" value="QIV66978.1"/>
    <property type="molecule type" value="Genomic_DNA"/>
</dbReference>
<dbReference type="Proteomes" id="UP000126788">
    <property type="component" value="Genome"/>
</dbReference>
<feature type="region of interest" description="Disordered" evidence="1">
    <location>
        <begin position="1"/>
        <end position="78"/>
    </location>
</feature>
<dbReference type="OrthoDB" id="33300at10239"/>
<reference evidence="4 8" key="3">
    <citation type="submission" date="2015-08" db="EMBL/GenBank/DDBJ databases">
        <authorList>
            <person name="Babu N.S."/>
            <person name="Beckwith C.J."/>
            <person name="Beseler K.G."/>
            <person name="Brison A."/>
            <person name="Carone J.V."/>
            <person name="Caskin T.P."/>
            <person name="Diamond M."/>
            <person name="Durham M.E."/>
            <person name="Foxe J.M."/>
            <person name="Go M."/>
            <person name="Henderson B.A."/>
            <person name="Jones I.B."/>
            <person name="McGettigan J.A."/>
            <person name="Micheletti S.J."/>
            <person name="Nasrallah M.E."/>
            <person name="Ortiz D."/>
            <person name="Piller C.R."/>
            <person name="Privatt S.R."/>
            <person name="Schneider S.L."/>
            <person name="Sharp S."/>
            <person name="Smith T.C."/>
            <person name="Stanton J.D."/>
            <person name="Ullery H.E."/>
            <person name="Wilson R.J."/>
            <person name="Serrano M.G."/>
            <person name="Buck G."/>
            <person name="Lee V."/>
            <person name="Wang Y."/>
            <person name="Carvalho R."/>
            <person name="Voegtly L."/>
            <person name="Shi R."/>
            <person name="Duckworth R."/>
            <person name="Johnson A."/>
            <person name="Loviza R."/>
            <person name="Walstead R."/>
            <person name="Shah Z."/>
            <person name="Kiflezghi M."/>
            <person name="Wade K."/>
            <person name="Ball S.L."/>
            <person name="Bradley K.W."/>
            <person name="Asai D.J."/>
            <person name="Bowman C.A."/>
            <person name="Russell D.A."/>
            <person name="Pope W.H."/>
            <person name="Jacobs-Sera D."/>
            <person name="Hendrix R.W."/>
            <person name="Hatfull G.F."/>
        </authorList>
    </citation>
    <scope>NUCLEOTIDE SEQUENCE [LARGE SCALE GENOMIC DNA]</scope>
    <source>
        <strain evidence="4">SY</strain>
    </source>
</reference>
<keyword evidence="6" id="KW-1185">Reference proteome</keyword>
<protein>
    <submittedName>
        <fullName evidence="2 4">ORF2A</fullName>
    </submittedName>
</protein>
<dbReference type="Proteomes" id="UP000142765">
    <property type="component" value="Segment"/>
</dbReference>
<evidence type="ECO:0000313" key="3">
    <source>
        <dbReference type="EMBL" id="AKC02103.1"/>
    </source>
</evidence>
<accession>K7PBQ8</accession>
<gene>
    <name evidence="2" type="ORF">CyHV2_ORF2A</name>
</gene>
<reference evidence="3" key="2">
    <citation type="journal article" date="2015" name="Can. J. Microbiol.">
        <title>Characterization and Prevalence of A New Fatal Genotype CyHV-2 in Mainland China.</title>
        <authorList>
            <person name="Li L."/>
            <person name="Luo Y."/>
            <person name="Gao Z."/>
            <person name="Huang J."/>
            <person name="Zheng X."/>
            <person name="Nie H."/>
            <person name="Zhang J."/>
            <person name="Lin L."/>
            <person name="Yuan J."/>
        </authorList>
    </citation>
    <scope>NUCLEOTIDE SEQUENCE [LARGE SCALE GENOMIC DNA]</scope>
    <source>
        <strain evidence="3">SY-C1</strain>
    </source>
</reference>
<feature type="compositionally biased region" description="Low complexity" evidence="1">
    <location>
        <begin position="119"/>
        <end position="128"/>
    </location>
</feature>
<reference evidence="7" key="5">
    <citation type="journal article" date="2022" name="Can. J. Microbiol.">
        <title>Characterization and Prevalence of A New Fatal Genotype CyHV-2 in Mainland China.</title>
        <authorList>
            <person name="Li L."/>
            <person name="Luo Y."/>
            <person name="Gao Z."/>
            <person name="Huang J."/>
            <person name="Zheng X."/>
            <person name="Nie H."/>
            <person name="Zhang J."/>
            <person name="Lin L."/>
            <person name="Yuan J."/>
        </authorList>
    </citation>
    <scope>NUCLEOTIDE SEQUENCE [LARGE SCALE GENOMIC DNA]</scope>
</reference>
<dbReference type="KEGG" id="vg:14011394"/>
<organism evidence="2 6">
    <name type="scientific">Cyprinid herpesvirus 2</name>
    <name type="common">CyHV-2</name>
    <dbReference type="NCBI Taxonomy" id="317878"/>
    <lineage>
        <taxon>Viruses</taxon>
        <taxon>Duplodnaviria</taxon>
        <taxon>Heunggongvirae</taxon>
        <taxon>Peploviricota</taxon>
        <taxon>Herviviricetes</taxon>
        <taxon>Herpesvirales</taxon>
        <taxon>Alloherpesviridae</taxon>
        <taxon>Cyvirus</taxon>
        <taxon>Cyvirus cyprinidallo2</taxon>
    </lineage>
</organism>
<reference evidence="2 6" key="1">
    <citation type="journal article" date="2013" name="J. Virol.">
        <title>Comparative genomics of carp herpesviruses.</title>
        <authorList>
            <person name="Davison A.J."/>
            <person name="Kurobe T."/>
            <person name="Gatherer D."/>
            <person name="Cunningham C."/>
            <person name="Korf I."/>
            <person name="Fukuda H."/>
            <person name="Hedrick R.P."/>
            <person name="Waltzek T.B."/>
        </authorList>
    </citation>
    <scope>NUCLEOTIDE SEQUENCE [LARGE SCALE GENOMIC DNA]</scope>
    <source>
        <strain evidence="2">ST-J1</strain>
    </source>
</reference>
<evidence type="ECO:0000313" key="7">
    <source>
        <dbReference type="Proteomes" id="UP000126788"/>
    </source>
</evidence>
<dbReference type="Proteomes" id="UP000101183">
    <property type="component" value="Segment"/>
</dbReference>
<name>K7PBQ8_CYHV2</name>
<evidence type="ECO:0000313" key="6">
    <source>
        <dbReference type="Proteomes" id="UP000101183"/>
    </source>
</evidence>
<evidence type="ECO:0000313" key="4">
    <source>
        <dbReference type="EMBL" id="AMB21731.1"/>
    </source>
</evidence>
<sequence length="628" mass="69915">MASTSNNTNAASPARDQDQDVQAAVPPVPAAPKKKQPTKRRVVKRRVVTRSTALKRKASSSSSSESEPEEPSAKRRLFVMDVDPALKLSSVRLASMADVEIVAEPIEEPIDVETAETVEPIAEPIAETVEPEPIAEPEPEPEPEPSDDDSDDSDDDEESEEREFNRRVFKMGKNLYDLAGKVSNCPDIPKAFEEARQIMLNTNKTLEECIAEAAQHVYNEECDDSDHFDFDDEEHSHDQRSVELFKSCKFIALRLMGATFRGLSGTTGLVKCTAEQLCAFLGRPIVHTDHQMFGFGTWIQIWKALLEKHSANLNSIHYLYLSDKYPASETNSSICRATTSREYCYRSLPPNQDLYNQWLTGRSIVELACNAMMIEPQYSTSNGYHHLCETVTLPELFGELRRSRLYAPHDGAAGPDTNPFAEATVPESVDLELLSLRQFSIRDKMTMKNKNMAKLGHLDVPLINESILEHVVSENHPGHILKRTGHNLMLAAHLGVQVQLSEVAPLCKHDLGIMLKNCAHADTVENNRVPGTYIDLTLYKQPKSATIKCTAVYKPTEMCKMACTDTCSQLSDTIKVLNTIELVTASGNTHVHGCDSEEDYVNVESVADVKCALEAKVEGLSHHFDRFV</sequence>
<evidence type="ECO:0000313" key="2">
    <source>
        <dbReference type="EMBL" id="AFJ20586.1"/>
    </source>
</evidence>
<reference evidence="5" key="4">
    <citation type="submission" date="2019-10" db="EMBL/GenBank/DDBJ databases">
        <title>The complete genome of Cyprinid herpesvirus 2, a new strain isolated from Allogynogenetic crucian carp.</title>
        <authorList>
            <person name="Jiang Y."/>
            <person name="Wang H."/>
            <person name="Lu L."/>
        </authorList>
    </citation>
    <scope>NUCLEOTIDE SEQUENCE</scope>
    <source>
        <strain evidence="5">YC-01</strain>
    </source>
</reference>
<dbReference type="RefSeq" id="YP_007003981.1">
    <property type="nucleotide sequence ID" value="NC_019495.1"/>
</dbReference>
<evidence type="ECO:0000313" key="8">
    <source>
        <dbReference type="Proteomes" id="UP000142765"/>
    </source>
</evidence>
<evidence type="ECO:0000256" key="1">
    <source>
        <dbReference type="SAM" id="MobiDB-lite"/>
    </source>
</evidence>
<feature type="region of interest" description="Disordered" evidence="1">
    <location>
        <begin position="111"/>
        <end position="166"/>
    </location>
</feature>
<dbReference type="EMBL" id="JQ815364">
    <property type="protein sequence ID" value="AFJ20586.1"/>
    <property type="molecule type" value="Genomic_DNA"/>
</dbReference>
<dbReference type="EMBL" id="KM200722">
    <property type="protein sequence ID" value="AKC02103.1"/>
    <property type="molecule type" value="Genomic_DNA"/>
</dbReference>
<dbReference type="EMBL" id="KT387800">
    <property type="protein sequence ID" value="AMB21731.1"/>
    <property type="molecule type" value="Genomic_DNA"/>
</dbReference>
<feature type="compositionally biased region" description="Polar residues" evidence="1">
    <location>
        <begin position="1"/>
        <end position="11"/>
    </location>
</feature>
<feature type="compositionally biased region" description="Acidic residues" evidence="1">
    <location>
        <begin position="129"/>
        <end position="161"/>
    </location>
</feature>
<proteinExistence type="predicted"/>
<dbReference type="GeneID" id="14011394"/>
<feature type="compositionally biased region" description="Basic residues" evidence="1">
    <location>
        <begin position="32"/>
        <end position="58"/>
    </location>
</feature>